<feature type="domain" description="FCP1 homology" evidence="2">
    <location>
        <begin position="453"/>
        <end position="596"/>
    </location>
</feature>
<dbReference type="PANTHER" id="PTHR12210">
    <property type="entry name" value="DULLARD PROTEIN PHOSPHATASE"/>
    <property type="match status" value="1"/>
</dbReference>
<evidence type="ECO:0000256" key="1">
    <source>
        <dbReference type="SAM" id="MobiDB-lite"/>
    </source>
</evidence>
<feature type="region of interest" description="Disordered" evidence="1">
    <location>
        <begin position="58"/>
        <end position="89"/>
    </location>
</feature>
<dbReference type="InterPro" id="IPR023214">
    <property type="entry name" value="HAD_sf"/>
</dbReference>
<dbReference type="Pfam" id="PF03031">
    <property type="entry name" value="NIF"/>
    <property type="match status" value="1"/>
</dbReference>
<gene>
    <name evidence="3" type="primary">Contig8559.g9138</name>
    <name evidence="3" type="ORF">STYLEM_14129</name>
</gene>
<dbReference type="InParanoid" id="A0A078ASA1"/>
<reference evidence="3 4" key="1">
    <citation type="submission" date="2014-06" db="EMBL/GenBank/DDBJ databases">
        <authorList>
            <person name="Swart Estienne"/>
        </authorList>
    </citation>
    <scope>NUCLEOTIDE SEQUENCE [LARGE SCALE GENOMIC DNA]</scope>
    <source>
        <strain evidence="3 4">130c</strain>
    </source>
</reference>
<keyword evidence="4" id="KW-1185">Reference proteome</keyword>
<name>A0A078ASA1_STYLE</name>
<protein>
    <submittedName>
        <fullName evidence="3">Nli interacting factor-like phosphatase family protein</fullName>
    </submittedName>
</protein>
<dbReference type="OrthoDB" id="277011at2759"/>
<dbReference type="Gene3D" id="3.40.50.1000">
    <property type="entry name" value="HAD superfamily/HAD-like"/>
    <property type="match status" value="1"/>
</dbReference>
<evidence type="ECO:0000259" key="2">
    <source>
        <dbReference type="PROSITE" id="PS50969"/>
    </source>
</evidence>
<organism evidence="3 4">
    <name type="scientific">Stylonychia lemnae</name>
    <name type="common">Ciliate</name>
    <dbReference type="NCBI Taxonomy" id="5949"/>
    <lineage>
        <taxon>Eukaryota</taxon>
        <taxon>Sar</taxon>
        <taxon>Alveolata</taxon>
        <taxon>Ciliophora</taxon>
        <taxon>Intramacronucleata</taxon>
        <taxon>Spirotrichea</taxon>
        <taxon>Stichotrichia</taxon>
        <taxon>Sporadotrichida</taxon>
        <taxon>Oxytrichidae</taxon>
        <taxon>Stylonychinae</taxon>
        <taxon>Stylonychia</taxon>
    </lineage>
</organism>
<sequence length="631" mass="72260">MYLADDAPLTQRGITSSQSQSLQSLSIENNDKGAKNQYSSIITKDPNQKSRLQIPDDILDFGNQNKSSKFPEENEQNISPRDNQHPLSQRLSDKLQIGTQQIQLNNNYNTALQQTAASTNILSPQSNAYIQTPLQKKNQEFEKSLQQTEKLINSARNQESKNLINLENVLLVEDKLWTILESFRYLQHQALGQRPSTLTQEQAITVAQKKQADIAVLCEEWWEITHEDNLNYLDRLFKDEIVRRSVRQSIILELLSVTICYAITSEKSSDQDAQLSLSTLTNLKNLLFYTHQNFLVLIDVIIHRLPPESSHNIWAHSLQAILLNKSSKKLLHQTGKSKGGIADNAAPLLIQNNEAVGDLIRALSKSSKEDQMKTQLNKPVFQCCLGLLKKITKHSVSQVRDHLFSLLEQFTTHLLQKQNQHINQKNNIVDNQDDSDYLPVVYPPFLPPLSQRQQDKMYTLVLDLDETLIHYFEMGSEGGHFLIRPGAEKFLKEMSQLYEVVIFTAAMQDYADWVLDQIDPNGCIKYRLYRQHATQTGAVFIKDLSKLGRDISRVIIVDNVAENFQKQPDNGIFIRSWFDDMTDTALEELGPLLKEIVRKQVPDVRVALRRFRDQMIEQLEKGISNPIMTLD</sequence>
<dbReference type="FunFam" id="3.40.50.1000:FF:000184">
    <property type="entry name" value="Uncharacterized protein"/>
    <property type="match status" value="1"/>
</dbReference>
<dbReference type="Proteomes" id="UP000039865">
    <property type="component" value="Unassembled WGS sequence"/>
</dbReference>
<dbReference type="CDD" id="cd07521">
    <property type="entry name" value="HAD_FCP1-like"/>
    <property type="match status" value="1"/>
</dbReference>
<dbReference type="InterPro" id="IPR036412">
    <property type="entry name" value="HAD-like_sf"/>
</dbReference>
<feature type="compositionally biased region" description="Polar residues" evidence="1">
    <location>
        <begin position="76"/>
        <end position="89"/>
    </location>
</feature>
<dbReference type="EMBL" id="CCKQ01013396">
    <property type="protein sequence ID" value="CDW85059.1"/>
    <property type="molecule type" value="Genomic_DNA"/>
</dbReference>
<dbReference type="SUPFAM" id="SSF56784">
    <property type="entry name" value="HAD-like"/>
    <property type="match status" value="1"/>
</dbReference>
<feature type="compositionally biased region" description="Low complexity" evidence="1">
    <location>
        <begin position="16"/>
        <end position="26"/>
    </location>
</feature>
<proteinExistence type="predicted"/>
<accession>A0A078ASA1</accession>
<evidence type="ECO:0000313" key="3">
    <source>
        <dbReference type="EMBL" id="CDW85059.1"/>
    </source>
</evidence>
<dbReference type="PROSITE" id="PS50969">
    <property type="entry name" value="FCP1"/>
    <property type="match status" value="1"/>
</dbReference>
<dbReference type="SMART" id="SM00577">
    <property type="entry name" value="CPDc"/>
    <property type="match status" value="1"/>
</dbReference>
<feature type="region of interest" description="Disordered" evidence="1">
    <location>
        <begin position="1"/>
        <end position="31"/>
    </location>
</feature>
<dbReference type="InterPro" id="IPR004274">
    <property type="entry name" value="FCP1_dom"/>
</dbReference>
<evidence type="ECO:0000313" key="4">
    <source>
        <dbReference type="Proteomes" id="UP000039865"/>
    </source>
</evidence>
<dbReference type="AlphaFoldDB" id="A0A078ASA1"/>
<dbReference type="InterPro" id="IPR050365">
    <property type="entry name" value="TIM50"/>
</dbReference>